<evidence type="ECO:0000313" key="3">
    <source>
        <dbReference type="Proteomes" id="UP000253250"/>
    </source>
</evidence>
<accession>A0A368HFT8</accession>
<dbReference type="EMBL" id="PSYR01000001">
    <property type="protein sequence ID" value="RCN58251.1"/>
    <property type="molecule type" value="Genomic_DNA"/>
</dbReference>
<dbReference type="InterPro" id="IPR025420">
    <property type="entry name" value="DUF4143"/>
</dbReference>
<dbReference type="OrthoDB" id="9771844at2"/>
<dbReference type="PANTHER" id="PTHR43566:SF2">
    <property type="entry name" value="DUF4143 DOMAIN-CONTAINING PROTEIN"/>
    <property type="match status" value="1"/>
</dbReference>
<sequence length="266" mass="29577">MGRLVTRAYSHVDVCRFPTGRCYAPSQTGGTLFCRQLPQAAESVHGDDLLDLVAAGGYPDAVKRRTERRRHDWYRAYINSIVERDIPEIADIAGRAQIPRLLEICARFAGQLTNLSEIGRPTGRDHKTVGQYLRVLEQVYLVQPVLPWSRNELSRLVKAPKLHFIDSGLLTALRGHSTARLRADRGQFGPLLESFVFSELIKGAGWSKEHISIFHYRDKDQLEVDFVPENPAGQIVGIEVKAAASVTQRDFGGLQRVASAAGSAFV</sequence>
<reference evidence="2 3" key="1">
    <citation type="submission" date="2018-02" db="EMBL/GenBank/DDBJ databases">
        <title>Insights into the biology of acidophilic members of the Acidiferrobacteraceae family derived from comparative genomic analyses.</title>
        <authorList>
            <person name="Issotta F."/>
            <person name="Thyssen C."/>
            <person name="Mena C."/>
            <person name="Moya A."/>
            <person name="Bellenberg S."/>
            <person name="Sproer C."/>
            <person name="Covarrubias P.C."/>
            <person name="Sand W."/>
            <person name="Quatrini R."/>
            <person name="Vera M."/>
        </authorList>
    </citation>
    <scope>NUCLEOTIDE SEQUENCE [LARGE SCALE GENOMIC DNA]</scope>
    <source>
        <strain evidence="3">m-1</strain>
    </source>
</reference>
<comment type="caution">
    <text evidence="2">The sequence shown here is derived from an EMBL/GenBank/DDBJ whole genome shotgun (WGS) entry which is preliminary data.</text>
</comment>
<keyword evidence="3" id="KW-1185">Reference proteome</keyword>
<evidence type="ECO:0000313" key="2">
    <source>
        <dbReference type="EMBL" id="RCN58251.1"/>
    </source>
</evidence>
<dbReference type="AlphaFoldDB" id="A0A368HFT8"/>
<dbReference type="PANTHER" id="PTHR43566">
    <property type="entry name" value="CONSERVED PROTEIN"/>
    <property type="match status" value="1"/>
</dbReference>
<name>A0A368HFT8_9GAMM</name>
<protein>
    <recommendedName>
        <fullName evidence="1">DUF4143 domain-containing protein</fullName>
    </recommendedName>
</protein>
<feature type="domain" description="DUF4143" evidence="1">
    <location>
        <begin position="83"/>
        <end position="242"/>
    </location>
</feature>
<evidence type="ECO:0000259" key="1">
    <source>
        <dbReference type="Pfam" id="PF13635"/>
    </source>
</evidence>
<proteinExistence type="predicted"/>
<gene>
    <name evidence="2" type="ORF">C4900_00130</name>
</gene>
<organism evidence="2 3">
    <name type="scientific">Acidiferrobacter thiooxydans</name>
    <dbReference type="NCBI Taxonomy" id="163359"/>
    <lineage>
        <taxon>Bacteria</taxon>
        <taxon>Pseudomonadati</taxon>
        <taxon>Pseudomonadota</taxon>
        <taxon>Gammaproteobacteria</taxon>
        <taxon>Acidiferrobacterales</taxon>
        <taxon>Acidiferrobacteraceae</taxon>
        <taxon>Acidiferrobacter</taxon>
    </lineage>
</organism>
<dbReference type="Pfam" id="PF13635">
    <property type="entry name" value="DUF4143"/>
    <property type="match status" value="1"/>
</dbReference>
<dbReference type="Proteomes" id="UP000253250">
    <property type="component" value="Unassembled WGS sequence"/>
</dbReference>